<dbReference type="InterPro" id="IPR036271">
    <property type="entry name" value="Tet_transcr_reg_TetR-rel_C_sf"/>
</dbReference>
<dbReference type="SUPFAM" id="SSF46689">
    <property type="entry name" value="Homeodomain-like"/>
    <property type="match status" value="1"/>
</dbReference>
<dbReference type="Pfam" id="PF17926">
    <property type="entry name" value="TetR_C_21"/>
    <property type="match status" value="1"/>
</dbReference>
<dbReference type="InterPro" id="IPR009057">
    <property type="entry name" value="Homeodomain-like_sf"/>
</dbReference>
<dbReference type="RefSeq" id="WP_166324086.1">
    <property type="nucleotide sequence ID" value="NZ_CP049934.1"/>
</dbReference>
<dbReference type="GO" id="GO:0006355">
    <property type="term" value="P:regulation of DNA-templated transcription"/>
    <property type="evidence" value="ECO:0007669"/>
    <property type="project" value="UniProtKB-ARBA"/>
</dbReference>
<dbReference type="Gene3D" id="1.10.357.10">
    <property type="entry name" value="Tetracycline Repressor, domain 2"/>
    <property type="match status" value="1"/>
</dbReference>
<reference evidence="5 6" key="1">
    <citation type="submission" date="2020-03" db="EMBL/GenBank/DDBJ databases">
        <title>Leucobacter sp. nov., isolated from beetles.</title>
        <authorList>
            <person name="Hyun D.-W."/>
            <person name="Bae J.-W."/>
        </authorList>
    </citation>
    <scope>NUCLEOTIDE SEQUENCE [LARGE SCALE GENOMIC DNA]</scope>
    <source>
        <strain evidence="5 6">HDW9B</strain>
    </source>
</reference>
<dbReference type="PRINTS" id="PR00455">
    <property type="entry name" value="HTHTETR"/>
</dbReference>
<accession>A0A6G8FK64</accession>
<evidence type="ECO:0000259" key="4">
    <source>
        <dbReference type="PROSITE" id="PS50977"/>
    </source>
</evidence>
<dbReference type="PANTHER" id="PTHR30328:SF54">
    <property type="entry name" value="HTH-TYPE TRANSCRIPTIONAL REPRESSOR SCO4008"/>
    <property type="match status" value="1"/>
</dbReference>
<proteinExistence type="predicted"/>
<gene>
    <name evidence="5" type="ORF">G7067_10595</name>
</gene>
<evidence type="ECO:0000313" key="5">
    <source>
        <dbReference type="EMBL" id="QIM16751.1"/>
    </source>
</evidence>
<keyword evidence="6" id="KW-1185">Reference proteome</keyword>
<feature type="region of interest" description="Disordered" evidence="3">
    <location>
        <begin position="209"/>
        <end position="230"/>
    </location>
</feature>
<dbReference type="Proteomes" id="UP000501387">
    <property type="component" value="Chromosome"/>
</dbReference>
<dbReference type="EMBL" id="CP049934">
    <property type="protein sequence ID" value="QIM16751.1"/>
    <property type="molecule type" value="Genomic_DNA"/>
</dbReference>
<dbReference type="InterPro" id="IPR001647">
    <property type="entry name" value="HTH_TetR"/>
</dbReference>
<evidence type="ECO:0000256" key="2">
    <source>
        <dbReference type="PROSITE-ProRule" id="PRU00335"/>
    </source>
</evidence>
<sequence length="230" mass="24635">MAWDTAATRHQLLEAGARQFAQRGFAGTSMEMIGKDSGVNKERVYQYFGNKQGLFAAVLADRLTDLLEAATISGHGPTSLGEFVGGMFDHFERNPDYARLLAWESLELTEPVGRSLRHESCVPQINRTMQALPGTTPDEAQHLLLSLVTLTVGWWSLGGLTQVMTTGISTSARRAALVAQAEALASTHTPAVQTMTAEAANAAPRTLTAPLTETANNADEAIDPVATPNE</sequence>
<evidence type="ECO:0000313" key="6">
    <source>
        <dbReference type="Proteomes" id="UP000501387"/>
    </source>
</evidence>
<dbReference type="PROSITE" id="PS50977">
    <property type="entry name" value="HTH_TETR_2"/>
    <property type="match status" value="1"/>
</dbReference>
<dbReference type="InterPro" id="IPR050109">
    <property type="entry name" value="HTH-type_TetR-like_transc_reg"/>
</dbReference>
<name>A0A6G8FK64_9MICO</name>
<feature type="domain" description="HTH tetR-type" evidence="4">
    <location>
        <begin position="6"/>
        <end position="66"/>
    </location>
</feature>
<dbReference type="InterPro" id="IPR041467">
    <property type="entry name" value="Sco4008_C"/>
</dbReference>
<organism evidence="5 6">
    <name type="scientific">Leucobacter insecticola</name>
    <dbReference type="NCBI Taxonomy" id="2714934"/>
    <lineage>
        <taxon>Bacteria</taxon>
        <taxon>Bacillati</taxon>
        <taxon>Actinomycetota</taxon>
        <taxon>Actinomycetes</taxon>
        <taxon>Micrococcales</taxon>
        <taxon>Microbacteriaceae</taxon>
        <taxon>Leucobacter</taxon>
    </lineage>
</organism>
<dbReference type="Pfam" id="PF00440">
    <property type="entry name" value="TetR_N"/>
    <property type="match status" value="1"/>
</dbReference>
<dbReference type="SUPFAM" id="SSF48498">
    <property type="entry name" value="Tetracyclin repressor-like, C-terminal domain"/>
    <property type="match status" value="1"/>
</dbReference>
<feature type="DNA-binding region" description="H-T-H motif" evidence="2">
    <location>
        <begin position="29"/>
        <end position="48"/>
    </location>
</feature>
<evidence type="ECO:0000256" key="1">
    <source>
        <dbReference type="ARBA" id="ARBA00023125"/>
    </source>
</evidence>
<keyword evidence="1 2" id="KW-0238">DNA-binding</keyword>
<dbReference type="PANTHER" id="PTHR30328">
    <property type="entry name" value="TRANSCRIPTIONAL REPRESSOR"/>
    <property type="match status" value="1"/>
</dbReference>
<dbReference type="GO" id="GO:0003677">
    <property type="term" value="F:DNA binding"/>
    <property type="evidence" value="ECO:0007669"/>
    <property type="project" value="UniProtKB-UniRule"/>
</dbReference>
<dbReference type="KEGG" id="lins:G7067_10595"/>
<dbReference type="AlphaFoldDB" id="A0A6G8FK64"/>
<protein>
    <submittedName>
        <fullName evidence="5">TetR/AcrR family transcriptional regulator</fullName>
    </submittedName>
</protein>
<evidence type="ECO:0000256" key="3">
    <source>
        <dbReference type="SAM" id="MobiDB-lite"/>
    </source>
</evidence>